<dbReference type="CDD" id="cd02440">
    <property type="entry name" value="AdoMet_MTases"/>
    <property type="match status" value="1"/>
</dbReference>
<keyword evidence="3" id="KW-1185">Reference proteome</keyword>
<dbReference type="InterPro" id="IPR013216">
    <property type="entry name" value="Methyltransf_11"/>
</dbReference>
<feature type="domain" description="Methyltransferase type 11" evidence="1">
    <location>
        <begin position="17"/>
        <end position="124"/>
    </location>
</feature>
<organism evidence="2 3">
    <name type="scientific">Aquirufa rosea</name>
    <dbReference type="NCBI Taxonomy" id="2509241"/>
    <lineage>
        <taxon>Bacteria</taxon>
        <taxon>Pseudomonadati</taxon>
        <taxon>Bacteroidota</taxon>
        <taxon>Cytophagia</taxon>
        <taxon>Cytophagales</taxon>
        <taxon>Flectobacillaceae</taxon>
        <taxon>Aquirufa</taxon>
    </lineage>
</organism>
<dbReference type="GO" id="GO:0032259">
    <property type="term" value="P:methylation"/>
    <property type="evidence" value="ECO:0007669"/>
    <property type="project" value="UniProtKB-KW"/>
</dbReference>
<protein>
    <submittedName>
        <fullName evidence="2">Methyltransferase domain-containing protein</fullName>
    </submittedName>
</protein>
<gene>
    <name evidence="2" type="ORF">ESB04_03395</name>
</gene>
<dbReference type="GO" id="GO:0008757">
    <property type="term" value="F:S-adenosylmethionine-dependent methyltransferase activity"/>
    <property type="evidence" value="ECO:0007669"/>
    <property type="project" value="InterPro"/>
</dbReference>
<dbReference type="AlphaFoldDB" id="A0A4Q1C0U4"/>
<dbReference type="EMBL" id="SDHY01000002">
    <property type="protein sequence ID" value="RXK50706.1"/>
    <property type="molecule type" value="Genomic_DNA"/>
</dbReference>
<sequence>MKQLLEHFAWNPTDRLLSLGCGSAWWEANLILHQTCQEIILVDTNAEVLNPEHFKENIDYFEKKLEKKWECTYQIFNQSLEQLPLDKHHIDGVWVFNAWHELDTWDTILPALKNILKPEGWILIEEELSLQERRFHEGCGKKLLYLDELNEQMKSISFRLNQQIWKDQQSCYLKYQKA</sequence>
<name>A0A4Q1C0U4_9BACT</name>
<evidence type="ECO:0000259" key="1">
    <source>
        <dbReference type="Pfam" id="PF08241"/>
    </source>
</evidence>
<dbReference type="Gene3D" id="3.40.50.150">
    <property type="entry name" value="Vaccinia Virus protein VP39"/>
    <property type="match status" value="1"/>
</dbReference>
<dbReference type="OrthoDB" id="946519at2"/>
<dbReference type="SUPFAM" id="SSF53335">
    <property type="entry name" value="S-adenosyl-L-methionine-dependent methyltransferases"/>
    <property type="match status" value="1"/>
</dbReference>
<accession>A0A4Q1C0U4</accession>
<comment type="caution">
    <text evidence="2">The sequence shown here is derived from an EMBL/GenBank/DDBJ whole genome shotgun (WGS) entry which is preliminary data.</text>
</comment>
<keyword evidence="2" id="KW-0489">Methyltransferase</keyword>
<proteinExistence type="predicted"/>
<evidence type="ECO:0000313" key="2">
    <source>
        <dbReference type="EMBL" id="RXK50706.1"/>
    </source>
</evidence>
<dbReference type="RefSeq" id="WP_129026287.1">
    <property type="nucleotide sequence ID" value="NZ_SDHY01000002.1"/>
</dbReference>
<dbReference type="Pfam" id="PF08241">
    <property type="entry name" value="Methyltransf_11"/>
    <property type="match status" value="1"/>
</dbReference>
<keyword evidence="2" id="KW-0808">Transferase</keyword>
<evidence type="ECO:0000313" key="3">
    <source>
        <dbReference type="Proteomes" id="UP000289455"/>
    </source>
</evidence>
<reference evidence="2 3" key="1">
    <citation type="submission" date="2019-01" db="EMBL/GenBank/DDBJ databases">
        <title>Cytophagaceae bacterium strain CAR-16.</title>
        <authorList>
            <person name="Chen W.-M."/>
        </authorList>
    </citation>
    <scope>NUCLEOTIDE SEQUENCE [LARGE SCALE GENOMIC DNA]</scope>
    <source>
        <strain evidence="2 3">CAR-16</strain>
    </source>
</reference>
<dbReference type="InterPro" id="IPR029063">
    <property type="entry name" value="SAM-dependent_MTases_sf"/>
</dbReference>
<dbReference type="Proteomes" id="UP000289455">
    <property type="component" value="Unassembled WGS sequence"/>
</dbReference>